<protein>
    <submittedName>
        <fullName evidence="3">Trans-aconitate 2-methyltransferase</fullName>
        <ecNumber evidence="3">2.1.1.144</ecNumber>
    </submittedName>
</protein>
<dbReference type="Gene3D" id="3.40.50.150">
    <property type="entry name" value="Vaccinia Virus protein VP39"/>
    <property type="match status" value="1"/>
</dbReference>
<keyword evidence="3" id="KW-0808">Transferase</keyword>
<keyword evidence="1" id="KW-0238">DNA-binding</keyword>
<dbReference type="PANTHER" id="PTHR46558">
    <property type="entry name" value="TRACRIPTIONAL REGULATORY PROTEIN-RELATED-RELATED"/>
    <property type="match status" value="1"/>
</dbReference>
<keyword evidence="4" id="KW-1185">Reference proteome</keyword>
<dbReference type="InterPro" id="IPR015985">
    <property type="entry name" value="TehB-like_dom"/>
</dbReference>
<proteinExistence type="predicted"/>
<evidence type="ECO:0000259" key="2">
    <source>
        <dbReference type="PROSITE" id="PS50943"/>
    </source>
</evidence>
<feature type="domain" description="HTH cro/C1-type" evidence="2">
    <location>
        <begin position="9"/>
        <end position="63"/>
    </location>
</feature>
<dbReference type="SUPFAM" id="SSF53335">
    <property type="entry name" value="S-adenosyl-L-methionine-dependent methyltransferases"/>
    <property type="match status" value="1"/>
</dbReference>
<dbReference type="EC" id="2.1.1.144" evidence="3"/>
<dbReference type="Pfam" id="PF03848">
    <property type="entry name" value="TehB"/>
    <property type="match status" value="1"/>
</dbReference>
<dbReference type="GO" id="GO:0003677">
    <property type="term" value="F:DNA binding"/>
    <property type="evidence" value="ECO:0007669"/>
    <property type="project" value="UniProtKB-KW"/>
</dbReference>
<dbReference type="GO" id="GO:0032259">
    <property type="term" value="P:methylation"/>
    <property type="evidence" value="ECO:0007669"/>
    <property type="project" value="UniProtKB-KW"/>
</dbReference>
<dbReference type="CDD" id="cd02440">
    <property type="entry name" value="AdoMet_MTases"/>
    <property type="match status" value="1"/>
</dbReference>
<dbReference type="Gene3D" id="1.10.260.40">
    <property type="entry name" value="lambda repressor-like DNA-binding domains"/>
    <property type="match status" value="1"/>
</dbReference>
<accession>A0A517DPQ2</accession>
<name>A0A517DPQ2_9FIRM</name>
<dbReference type="Pfam" id="PF01381">
    <property type="entry name" value="HTH_3"/>
    <property type="match status" value="1"/>
</dbReference>
<dbReference type="OrthoDB" id="9804312at2"/>
<dbReference type="Proteomes" id="UP000320776">
    <property type="component" value="Chromosome"/>
</dbReference>
<evidence type="ECO:0000313" key="3">
    <source>
        <dbReference type="EMBL" id="QDR79343.1"/>
    </source>
</evidence>
<dbReference type="EMBL" id="CP036259">
    <property type="protein sequence ID" value="QDR79343.1"/>
    <property type="molecule type" value="Genomic_DNA"/>
</dbReference>
<reference evidence="3 4" key="1">
    <citation type="submission" date="2019-02" db="EMBL/GenBank/DDBJ databases">
        <title>Closed genome of Sporomusa termitida DSM 4440.</title>
        <authorList>
            <person name="Poehlein A."/>
            <person name="Daniel R."/>
        </authorList>
    </citation>
    <scope>NUCLEOTIDE SEQUENCE [LARGE SCALE GENOMIC DNA]</scope>
    <source>
        <strain evidence="3 4">DSM 4440</strain>
    </source>
</reference>
<dbReference type="GO" id="GO:0030798">
    <property type="term" value="F:trans-aconitate 2-methyltransferase activity"/>
    <property type="evidence" value="ECO:0007669"/>
    <property type="project" value="UniProtKB-EC"/>
</dbReference>
<dbReference type="PANTHER" id="PTHR46558:SF11">
    <property type="entry name" value="HTH-TYPE TRANSCRIPTIONAL REGULATOR XRE"/>
    <property type="match status" value="1"/>
</dbReference>
<dbReference type="SMART" id="SM00530">
    <property type="entry name" value="HTH_XRE"/>
    <property type="match status" value="1"/>
</dbReference>
<dbReference type="CDD" id="cd00093">
    <property type="entry name" value="HTH_XRE"/>
    <property type="match status" value="1"/>
</dbReference>
<dbReference type="RefSeq" id="WP_144349002.1">
    <property type="nucleotide sequence ID" value="NZ_CP036259.1"/>
</dbReference>
<dbReference type="InterPro" id="IPR010982">
    <property type="entry name" value="Lambda_DNA-bd_dom_sf"/>
</dbReference>
<dbReference type="PROSITE" id="PS50943">
    <property type="entry name" value="HTH_CROC1"/>
    <property type="match status" value="1"/>
</dbReference>
<sequence>MKNSLGKNISRYRKLKNITQEELATQLNITFQAVSKWETNQTYPDITLLPHLASILEVSIDRLMGYTSHQEQKRTIYEDEYAQDGYYWGLAPSKLCYKILSMLPPAKPLKLLDIGCGEGKDAVFFARNGYQVTAFDIADAGIEKTKRLADNVGVYVNVFKADVLDFRLESNYDILYSNGVLHYLKPELRQEIFLNYQQHTSPQGLHVLSAFVTKPFIPPAPEQEPNAHSWRSGELFTLYSNWLIKECDEIIFDCNSSGLAHKHAMNIIAAEKP</sequence>
<keyword evidence="3" id="KW-0489">Methyltransferase</keyword>
<evidence type="ECO:0000313" key="4">
    <source>
        <dbReference type="Proteomes" id="UP000320776"/>
    </source>
</evidence>
<dbReference type="SUPFAM" id="SSF47413">
    <property type="entry name" value="lambda repressor-like DNA-binding domains"/>
    <property type="match status" value="1"/>
</dbReference>
<gene>
    <name evidence="3" type="primary">tam_1</name>
    <name evidence="3" type="ORF">SPTER_06170</name>
</gene>
<dbReference type="KEGG" id="sted:SPTER_06170"/>
<dbReference type="InterPro" id="IPR001387">
    <property type="entry name" value="Cro/C1-type_HTH"/>
</dbReference>
<dbReference type="InterPro" id="IPR029063">
    <property type="entry name" value="SAM-dependent_MTases_sf"/>
</dbReference>
<evidence type="ECO:0000256" key="1">
    <source>
        <dbReference type="ARBA" id="ARBA00023125"/>
    </source>
</evidence>
<dbReference type="AlphaFoldDB" id="A0A517DPQ2"/>
<organism evidence="3 4">
    <name type="scientific">Sporomusa termitida</name>
    <dbReference type="NCBI Taxonomy" id="2377"/>
    <lineage>
        <taxon>Bacteria</taxon>
        <taxon>Bacillati</taxon>
        <taxon>Bacillota</taxon>
        <taxon>Negativicutes</taxon>
        <taxon>Selenomonadales</taxon>
        <taxon>Sporomusaceae</taxon>
        <taxon>Sporomusa</taxon>
    </lineage>
</organism>